<sequence length="896" mass="98679">MDTSTPSTPSGPQSETNTTNENLSNAKTPPSTVPIASPSLLGTPSTPTPATPESTASLPRPSIGPIYSAVYSGVPVYEFLVRDVAVMRRRPDSYLNATQILKVAGLEKGKRTKIIEKEVLTGDHEKVQGGYGKYQGTWVPYERGKELAEQYGVLEILRPLLEYKPPKHDIPYSSSPYTPTKEQAMAALRRQAAKATTTIQSNAQSDTQANGDSSLLSNNENEAETVTMTNFEASEPPLTAAEMDEGERHRNVLMAIFLNEDPNQIPDLLSNPSSPDDIDYDVIIDNHGHTALHWAAALARLQVMELLLTRGANVRQLNYEGESALVRAVLVTNNYEAQNFPAVLDLLHETIPLTDKDNRTVFHHISMTSGTKGHAAAAKYYMDCLQQWIAQNVDGNLSTILNIQDKNGDTALNIAARVGNTQLVRQLIEMGASKQIENKIGLKAIDFDPAERIDIDDINDVRLEQMDFFTQPITSTFVNPRRKSREIVSSLQKLVEDAETEWIEQLRLKDEQLVDLQRQCNATSRQLIEARRILHCCRLQDKEFDETEEYIKFLEKVLITEDQDDYIVPRKRQKIEHSNGTATGLDVLSVISTTTPMPKADVSVPEIEVSFPQNVPSPPSSTMNAQPIVSNIGATPVRIQQAFPIANPTASVNTGAVPPSTIPIKDSISTSQEINESTNINAISSQSSSPFAIDASSTVHPITFPSSTRVVPTAFSSSMVVPTAFTSSTRTVSPSVTSYSSSTTKPPTITITPPSNTASSQTTKPLFPVSPVSFTSCVSPIKPLIDPKTENEIRNLQAQINAYSKDEELLRQEINELRGKSVNAKMQYKKIIASCCKIELDKVDDCVEAILHAMESDSADFNLSRIKDLMSRVRCEEVEDTVDTLYTEPLYTEPCL</sequence>
<dbReference type="EMBL" id="CAJVPU010002108">
    <property type="protein sequence ID" value="CAG8495136.1"/>
    <property type="molecule type" value="Genomic_DNA"/>
</dbReference>
<evidence type="ECO:0000313" key="2">
    <source>
        <dbReference type="Proteomes" id="UP000789702"/>
    </source>
</evidence>
<name>A0ACA9KVS4_9GLOM</name>
<accession>A0ACA9KVS4</accession>
<reference evidence="1" key="1">
    <citation type="submission" date="2021-06" db="EMBL/GenBank/DDBJ databases">
        <authorList>
            <person name="Kallberg Y."/>
            <person name="Tangrot J."/>
            <person name="Rosling A."/>
        </authorList>
    </citation>
    <scope>NUCLEOTIDE SEQUENCE</scope>
    <source>
        <strain evidence="1">IL203A</strain>
    </source>
</reference>
<evidence type="ECO:0000313" key="1">
    <source>
        <dbReference type="EMBL" id="CAG8495136.1"/>
    </source>
</evidence>
<protein>
    <submittedName>
        <fullName evidence="1">6060_t:CDS:1</fullName>
    </submittedName>
</protein>
<proteinExistence type="predicted"/>
<comment type="caution">
    <text evidence="1">The sequence shown here is derived from an EMBL/GenBank/DDBJ whole genome shotgun (WGS) entry which is preliminary data.</text>
</comment>
<organism evidence="1 2">
    <name type="scientific">Dentiscutata heterogama</name>
    <dbReference type="NCBI Taxonomy" id="1316150"/>
    <lineage>
        <taxon>Eukaryota</taxon>
        <taxon>Fungi</taxon>
        <taxon>Fungi incertae sedis</taxon>
        <taxon>Mucoromycota</taxon>
        <taxon>Glomeromycotina</taxon>
        <taxon>Glomeromycetes</taxon>
        <taxon>Diversisporales</taxon>
        <taxon>Gigasporaceae</taxon>
        <taxon>Dentiscutata</taxon>
    </lineage>
</organism>
<keyword evidence="2" id="KW-1185">Reference proteome</keyword>
<gene>
    <name evidence="1" type="ORF">DHETER_LOCUS2740</name>
</gene>
<dbReference type="Proteomes" id="UP000789702">
    <property type="component" value="Unassembled WGS sequence"/>
</dbReference>